<keyword evidence="5" id="KW-0597">Phosphoprotein</keyword>
<keyword evidence="7 12" id="KW-0418">Kinase</keyword>
<dbReference type="InterPro" id="IPR003594">
    <property type="entry name" value="HATPase_dom"/>
</dbReference>
<comment type="catalytic activity">
    <reaction evidence="1">
        <text>ATP + protein L-histidine = ADP + protein N-phospho-L-histidine.</text>
        <dbReference type="EC" id="2.7.13.3"/>
    </reaction>
</comment>
<evidence type="ECO:0000256" key="1">
    <source>
        <dbReference type="ARBA" id="ARBA00000085"/>
    </source>
</evidence>
<dbReference type="SUPFAM" id="SSF55874">
    <property type="entry name" value="ATPase domain of HSP90 chaperone/DNA topoisomerase II/histidine kinase"/>
    <property type="match status" value="1"/>
</dbReference>
<dbReference type="Proteomes" id="UP000619033">
    <property type="component" value="Unassembled WGS sequence"/>
</dbReference>
<dbReference type="SMART" id="SM00388">
    <property type="entry name" value="HisKA"/>
    <property type="match status" value="1"/>
</dbReference>
<keyword evidence="10" id="KW-1133">Transmembrane helix</keyword>
<proteinExistence type="predicted"/>
<gene>
    <name evidence="12" type="ORF">JI744_16525</name>
</gene>
<dbReference type="InterPro" id="IPR005467">
    <property type="entry name" value="His_kinase_dom"/>
</dbReference>
<dbReference type="Gene3D" id="6.10.340.10">
    <property type="match status" value="1"/>
</dbReference>
<dbReference type="InterPro" id="IPR036890">
    <property type="entry name" value="HATPase_C_sf"/>
</dbReference>
<dbReference type="PROSITE" id="PS50109">
    <property type="entry name" value="HIS_KIN"/>
    <property type="match status" value="1"/>
</dbReference>
<evidence type="ECO:0000313" key="12">
    <source>
        <dbReference type="EMBL" id="MBL4929712.1"/>
    </source>
</evidence>
<dbReference type="GO" id="GO:0000155">
    <property type="term" value="F:phosphorelay sensor kinase activity"/>
    <property type="evidence" value="ECO:0007669"/>
    <property type="project" value="InterPro"/>
</dbReference>
<dbReference type="SUPFAM" id="SSF47384">
    <property type="entry name" value="Homodimeric domain of signal transducing histidine kinase"/>
    <property type="match status" value="1"/>
</dbReference>
<evidence type="ECO:0000313" key="13">
    <source>
        <dbReference type="Proteomes" id="UP000619033"/>
    </source>
</evidence>
<keyword evidence="9" id="KW-0843">Virulence</keyword>
<dbReference type="Gene3D" id="1.10.287.130">
    <property type="match status" value="1"/>
</dbReference>
<dbReference type="EMBL" id="JAESVP010000010">
    <property type="protein sequence ID" value="MBL4929712.1"/>
    <property type="molecule type" value="Genomic_DNA"/>
</dbReference>
<keyword evidence="13" id="KW-1185">Reference proteome</keyword>
<feature type="domain" description="Histidine kinase" evidence="11">
    <location>
        <begin position="125"/>
        <end position="322"/>
    </location>
</feature>
<keyword evidence="4" id="KW-1003">Cell membrane</keyword>
<protein>
    <recommendedName>
        <fullName evidence="3">histidine kinase</fullName>
        <ecNumber evidence="3">2.7.13.3</ecNumber>
    </recommendedName>
</protein>
<dbReference type="InterPro" id="IPR050980">
    <property type="entry name" value="2C_sensor_his_kinase"/>
</dbReference>
<dbReference type="EC" id="2.7.13.3" evidence="3"/>
<keyword evidence="10" id="KW-0472">Membrane</keyword>
<evidence type="ECO:0000256" key="7">
    <source>
        <dbReference type="ARBA" id="ARBA00022777"/>
    </source>
</evidence>
<organism evidence="12 13">
    <name type="scientific">Fuscibacter oryzae</name>
    <dbReference type="NCBI Taxonomy" id="2803939"/>
    <lineage>
        <taxon>Bacteria</taxon>
        <taxon>Pseudomonadati</taxon>
        <taxon>Pseudomonadota</taxon>
        <taxon>Alphaproteobacteria</taxon>
        <taxon>Rhodobacterales</taxon>
        <taxon>Paracoccaceae</taxon>
        <taxon>Fuscibacter</taxon>
    </lineage>
</organism>
<evidence type="ECO:0000256" key="2">
    <source>
        <dbReference type="ARBA" id="ARBA00004651"/>
    </source>
</evidence>
<dbReference type="AlphaFoldDB" id="A0A8J7MSG6"/>
<evidence type="ECO:0000259" key="11">
    <source>
        <dbReference type="PROSITE" id="PS50109"/>
    </source>
</evidence>
<dbReference type="Pfam" id="PF00512">
    <property type="entry name" value="HisKA"/>
    <property type="match status" value="1"/>
</dbReference>
<keyword evidence="6" id="KW-0808">Transferase</keyword>
<dbReference type="CDD" id="cd00082">
    <property type="entry name" value="HisKA"/>
    <property type="match status" value="1"/>
</dbReference>
<evidence type="ECO:0000256" key="3">
    <source>
        <dbReference type="ARBA" id="ARBA00012438"/>
    </source>
</evidence>
<dbReference type="InterPro" id="IPR003661">
    <property type="entry name" value="HisK_dim/P_dom"/>
</dbReference>
<dbReference type="Gene3D" id="3.30.565.10">
    <property type="entry name" value="Histidine kinase-like ATPase, C-terminal domain"/>
    <property type="match status" value="1"/>
</dbReference>
<dbReference type="PANTHER" id="PTHR44936:SF9">
    <property type="entry name" value="SENSOR PROTEIN CREC"/>
    <property type="match status" value="1"/>
</dbReference>
<keyword evidence="8" id="KW-0902">Two-component regulatory system</keyword>
<name>A0A8J7MSG6_9RHOB</name>
<dbReference type="RefSeq" id="WP_202662280.1">
    <property type="nucleotide sequence ID" value="NZ_JAESVP010000010.1"/>
</dbReference>
<feature type="transmembrane region" description="Helical" evidence="10">
    <location>
        <begin position="43"/>
        <end position="64"/>
    </location>
</feature>
<evidence type="ECO:0000256" key="6">
    <source>
        <dbReference type="ARBA" id="ARBA00022679"/>
    </source>
</evidence>
<evidence type="ECO:0000256" key="8">
    <source>
        <dbReference type="ARBA" id="ARBA00023012"/>
    </source>
</evidence>
<dbReference type="GO" id="GO:0005886">
    <property type="term" value="C:plasma membrane"/>
    <property type="evidence" value="ECO:0007669"/>
    <property type="project" value="UniProtKB-SubCell"/>
</dbReference>
<evidence type="ECO:0000256" key="9">
    <source>
        <dbReference type="ARBA" id="ARBA00023026"/>
    </source>
</evidence>
<dbReference type="InterPro" id="IPR004358">
    <property type="entry name" value="Sig_transdc_His_kin-like_C"/>
</dbReference>
<sequence length="322" mass="33864">MTARRWRPSLAFVLGGALCGTLGLSFAGLLALRSLGPHLGYANAAAALGLAILLATAALGWLLVRLLLRPIHALEAFALSVEQNRAPEPPAHFGTQELHATARRVIAMAHALRDREATIRAFTDHVTHEVKTPVAAIHAAVELLQDGSLSPQDAQLVAQIDGAQAQIQAQLAVLRQAAQAREARYLGQTTLADLAPALRSDFPTLTFGIEGGSHALPMAAPGLLVVLRQLLANSVSHEATHVSLAALHHPDVLMLEVSDNGSGISPGNAARLFEPFFTTRRDQGGTGMGLTIARNLLAAHNAGIEVAASDTGALFRLIFPTV</sequence>
<dbReference type="PANTHER" id="PTHR44936">
    <property type="entry name" value="SENSOR PROTEIN CREC"/>
    <property type="match status" value="1"/>
</dbReference>
<dbReference type="PRINTS" id="PR00344">
    <property type="entry name" value="BCTRLSENSOR"/>
</dbReference>
<comment type="caution">
    <text evidence="12">The sequence shown here is derived from an EMBL/GenBank/DDBJ whole genome shotgun (WGS) entry which is preliminary data.</text>
</comment>
<evidence type="ECO:0000256" key="10">
    <source>
        <dbReference type="SAM" id="Phobius"/>
    </source>
</evidence>
<reference evidence="12" key="1">
    <citation type="submission" date="2021-01" db="EMBL/GenBank/DDBJ databases">
        <title>Genome seq and assembly of Tabrizicola sp. KVB23.</title>
        <authorList>
            <person name="Chhetri G."/>
        </authorList>
    </citation>
    <scope>NUCLEOTIDE SEQUENCE</scope>
    <source>
        <strain evidence="12">KVB23</strain>
    </source>
</reference>
<dbReference type="InterPro" id="IPR036097">
    <property type="entry name" value="HisK_dim/P_sf"/>
</dbReference>
<evidence type="ECO:0000256" key="4">
    <source>
        <dbReference type="ARBA" id="ARBA00022475"/>
    </source>
</evidence>
<evidence type="ECO:0000256" key="5">
    <source>
        <dbReference type="ARBA" id="ARBA00022553"/>
    </source>
</evidence>
<accession>A0A8J7MSG6</accession>
<comment type="subcellular location">
    <subcellularLocation>
        <location evidence="2">Cell membrane</location>
        <topology evidence="2">Multi-pass membrane protein</topology>
    </subcellularLocation>
</comment>
<dbReference type="Pfam" id="PF02518">
    <property type="entry name" value="HATPase_c"/>
    <property type="match status" value="1"/>
</dbReference>
<dbReference type="SMART" id="SM00387">
    <property type="entry name" value="HATPase_c"/>
    <property type="match status" value="1"/>
</dbReference>
<keyword evidence="10" id="KW-0812">Transmembrane</keyword>